<proteinExistence type="predicted"/>
<dbReference type="SUPFAM" id="SSF81383">
    <property type="entry name" value="F-box domain"/>
    <property type="match status" value="1"/>
</dbReference>
<dbReference type="InterPro" id="IPR053781">
    <property type="entry name" value="F-box_AtFBL13-like"/>
</dbReference>
<dbReference type="Gene3D" id="3.80.10.10">
    <property type="entry name" value="Ribonuclease Inhibitor"/>
    <property type="match status" value="1"/>
</dbReference>
<dbReference type="AlphaFoldDB" id="A0A5J5BT51"/>
<dbReference type="InterPro" id="IPR036047">
    <property type="entry name" value="F-box-like_dom_sf"/>
</dbReference>
<dbReference type="InterPro" id="IPR001810">
    <property type="entry name" value="F-box_dom"/>
</dbReference>
<accession>A0A5J5BT51</accession>
<reference evidence="2 3" key="1">
    <citation type="submission" date="2019-09" db="EMBL/GenBank/DDBJ databases">
        <title>A chromosome-level genome assembly of the Chinese tupelo Nyssa sinensis.</title>
        <authorList>
            <person name="Yang X."/>
            <person name="Kang M."/>
            <person name="Yang Y."/>
            <person name="Xiong H."/>
            <person name="Wang M."/>
            <person name="Zhang Z."/>
            <person name="Wang Z."/>
            <person name="Wu H."/>
            <person name="Ma T."/>
            <person name="Liu J."/>
            <person name="Xi Z."/>
        </authorList>
    </citation>
    <scope>NUCLEOTIDE SEQUENCE [LARGE SCALE GENOMIC DNA]</scope>
    <source>
        <strain evidence="2">J267</strain>
        <tissue evidence="2">Leaf</tissue>
    </source>
</reference>
<dbReference type="EMBL" id="CM018032">
    <property type="protein sequence ID" value="KAA8546263.1"/>
    <property type="molecule type" value="Genomic_DNA"/>
</dbReference>
<evidence type="ECO:0000313" key="3">
    <source>
        <dbReference type="Proteomes" id="UP000325577"/>
    </source>
</evidence>
<dbReference type="InterPro" id="IPR032675">
    <property type="entry name" value="LRR_dom_sf"/>
</dbReference>
<keyword evidence="3" id="KW-1185">Reference proteome</keyword>
<dbReference type="Pfam" id="PF24758">
    <property type="entry name" value="LRR_At5g56370"/>
    <property type="match status" value="1"/>
</dbReference>
<dbReference type="Gene3D" id="1.20.1280.50">
    <property type="match status" value="1"/>
</dbReference>
<evidence type="ECO:0000313" key="2">
    <source>
        <dbReference type="EMBL" id="KAA8546263.1"/>
    </source>
</evidence>
<evidence type="ECO:0000259" key="1">
    <source>
        <dbReference type="PROSITE" id="PS50181"/>
    </source>
</evidence>
<dbReference type="PROSITE" id="PS50181">
    <property type="entry name" value="FBOX"/>
    <property type="match status" value="1"/>
</dbReference>
<dbReference type="PANTHER" id="PTHR31900">
    <property type="entry name" value="F-BOX/RNI SUPERFAMILY PROTEIN-RELATED"/>
    <property type="match status" value="1"/>
</dbReference>
<dbReference type="SUPFAM" id="SSF52058">
    <property type="entry name" value="L domain-like"/>
    <property type="match status" value="1"/>
</dbReference>
<dbReference type="Proteomes" id="UP000325577">
    <property type="component" value="Linkage Group LG1"/>
</dbReference>
<dbReference type="PANTHER" id="PTHR31900:SF32">
    <property type="entry name" value="F-BOX_RNI_FBD-LIKE DOMAIN PROTEIN"/>
    <property type="match status" value="1"/>
</dbReference>
<organism evidence="2 3">
    <name type="scientific">Nyssa sinensis</name>
    <dbReference type="NCBI Taxonomy" id="561372"/>
    <lineage>
        <taxon>Eukaryota</taxon>
        <taxon>Viridiplantae</taxon>
        <taxon>Streptophyta</taxon>
        <taxon>Embryophyta</taxon>
        <taxon>Tracheophyta</taxon>
        <taxon>Spermatophyta</taxon>
        <taxon>Magnoliopsida</taxon>
        <taxon>eudicotyledons</taxon>
        <taxon>Gunneridae</taxon>
        <taxon>Pentapetalae</taxon>
        <taxon>asterids</taxon>
        <taxon>Cornales</taxon>
        <taxon>Nyssaceae</taxon>
        <taxon>Nyssa</taxon>
    </lineage>
</organism>
<protein>
    <recommendedName>
        <fullName evidence="1">F-box domain-containing protein</fullName>
    </recommendedName>
</protein>
<gene>
    <name evidence="2" type="ORF">F0562_002998</name>
</gene>
<dbReference type="OrthoDB" id="1848700at2759"/>
<name>A0A5J5BT51_9ASTE</name>
<feature type="domain" description="F-box" evidence="1">
    <location>
        <begin position="15"/>
        <end position="63"/>
    </location>
</feature>
<dbReference type="Pfam" id="PF00646">
    <property type="entry name" value="F-box"/>
    <property type="match status" value="1"/>
</dbReference>
<dbReference type="InterPro" id="IPR050232">
    <property type="entry name" value="FBL13/AtMIF1-like"/>
</dbReference>
<dbReference type="CDD" id="cd22160">
    <property type="entry name" value="F-box_AtFBL13-like"/>
    <property type="match status" value="1"/>
</dbReference>
<dbReference type="SMART" id="SM00256">
    <property type="entry name" value="FBOX"/>
    <property type="match status" value="1"/>
</dbReference>
<dbReference type="InterPro" id="IPR055411">
    <property type="entry name" value="LRR_FXL15/At3g58940/PEG3-like"/>
</dbReference>
<sequence>MRNQRNKRVRITDKIDRFSELPDSILSHILSFLCTKTAIRTSVLSKRWRLVWASLPNLDFQYGPGKPQHSSHSFTAFVNHVLTLRDNSQINTFRFSAHLDVDPNLVEECISYAVCHNVQELKIRAFCSRRPVEIAPEFLTCQSLRVLKLTCASSMSLVLPKTLGLPNLRTLHLKHFMFSEKNFNGEIFSSCLSLETLVLCKCMIKPRDKLMILNISALQLKNLEILYWRCPWLYNYEQAIFVATPKLTSIRIEGHISPVCFKEELTCLNRVYIDLCCPSSCATIDLKDRKRKTAENLMSMLGDLSHVRSLTLSLKTIEIFSSIPNLREREFYTLRNLTFLRFKTEHKCTEITIPINIMVYLLKSSGSAKTLVVDLPKILSTTPHLKEQKLSTLGDLKHIKLKAGRKGMNVTIPVNVMTYLLGSSPCVENLVVEFPEVVSCTFFKKKLVLKQNLK</sequence>